<evidence type="ECO:0000313" key="3">
    <source>
        <dbReference type="Proteomes" id="UP000199438"/>
    </source>
</evidence>
<dbReference type="RefSeq" id="WP_175487016.1">
    <property type="nucleotide sequence ID" value="NZ_FOKV01000003.1"/>
</dbReference>
<dbReference type="CDD" id="cd02440">
    <property type="entry name" value="AdoMet_MTases"/>
    <property type="match status" value="1"/>
</dbReference>
<dbReference type="InterPro" id="IPR029063">
    <property type="entry name" value="SAM-dependent_MTases_sf"/>
</dbReference>
<dbReference type="PANTHER" id="PTHR43317:SF1">
    <property type="entry name" value="THERMOSPERMINE SYNTHASE ACAULIS5"/>
    <property type="match status" value="1"/>
</dbReference>
<dbReference type="Gene3D" id="3.40.50.150">
    <property type="entry name" value="Vaccinia Virus protein VP39"/>
    <property type="match status" value="1"/>
</dbReference>
<dbReference type="GO" id="GO:0006596">
    <property type="term" value="P:polyamine biosynthetic process"/>
    <property type="evidence" value="ECO:0007669"/>
    <property type="project" value="UniProtKB-KW"/>
</dbReference>
<dbReference type="PANTHER" id="PTHR43317">
    <property type="entry name" value="THERMOSPERMINE SYNTHASE ACAULIS5"/>
    <property type="match status" value="1"/>
</dbReference>
<sequence>MSKLKQILSYLWPITAKKDSDFSGLLEVTWIDGKKVLDTKNANYSYGALQKVLENGLNFIDFRQIESVLILGLGGGSVVRSLQEKFNFFGKIYAVEIDQKIIDIAKTEFDISAIKNLNIHNSDAFDFVKNRDQFYDLIIVDLFIDAEIPEAFLSEEFCQNLSEICQNSLLFNLGFNEKAGDKSKKVIQFFKADEKFKVEEFKEVEGINRLLLAKRNRFTSI</sequence>
<gene>
    <name evidence="2" type="ORF">SAMN04487907_103199</name>
</gene>
<dbReference type="SUPFAM" id="SSF53335">
    <property type="entry name" value="S-adenosyl-L-methionine-dependent methyltransferases"/>
    <property type="match status" value="1"/>
</dbReference>
<protein>
    <submittedName>
        <fullName evidence="2">Spermine/spermidine synthase</fullName>
    </submittedName>
</protein>
<accession>A0A1I1I3J5</accession>
<dbReference type="STRING" id="1334022.SAMN04487907_103199"/>
<evidence type="ECO:0000313" key="2">
    <source>
        <dbReference type="EMBL" id="SFC28243.1"/>
    </source>
</evidence>
<dbReference type="Pfam" id="PF01564">
    <property type="entry name" value="Spermine_synth"/>
    <property type="match status" value="1"/>
</dbReference>
<dbReference type="Proteomes" id="UP000199438">
    <property type="component" value="Unassembled WGS sequence"/>
</dbReference>
<organism evidence="2 3">
    <name type="scientific">Zunongwangia mangrovi</name>
    <dbReference type="NCBI Taxonomy" id="1334022"/>
    <lineage>
        <taxon>Bacteria</taxon>
        <taxon>Pseudomonadati</taxon>
        <taxon>Bacteroidota</taxon>
        <taxon>Flavobacteriia</taxon>
        <taxon>Flavobacteriales</taxon>
        <taxon>Flavobacteriaceae</taxon>
        <taxon>Zunongwangia</taxon>
    </lineage>
</organism>
<dbReference type="AlphaFoldDB" id="A0A1I1I3J5"/>
<keyword evidence="3" id="KW-1185">Reference proteome</keyword>
<reference evidence="3" key="1">
    <citation type="submission" date="2016-10" db="EMBL/GenBank/DDBJ databases">
        <authorList>
            <person name="Varghese N."/>
            <person name="Submissions S."/>
        </authorList>
    </citation>
    <scope>NUCLEOTIDE SEQUENCE [LARGE SCALE GENOMIC DNA]</scope>
    <source>
        <strain evidence="3">DSM 24499</strain>
    </source>
</reference>
<name>A0A1I1I3J5_9FLAO</name>
<evidence type="ECO:0000256" key="1">
    <source>
        <dbReference type="ARBA" id="ARBA00023115"/>
    </source>
</evidence>
<dbReference type="EMBL" id="FOKV01000003">
    <property type="protein sequence ID" value="SFC28243.1"/>
    <property type="molecule type" value="Genomic_DNA"/>
</dbReference>
<proteinExistence type="predicted"/>
<keyword evidence="1" id="KW-0620">Polyamine biosynthesis</keyword>